<dbReference type="Proteomes" id="UP000288716">
    <property type="component" value="Unassembled WGS sequence"/>
</dbReference>
<protein>
    <recommendedName>
        <fullName evidence="4">Cleavage and polyadenylation specificity factor subunit 1</fullName>
    </recommendedName>
</protein>
<dbReference type="STRING" id="299467.A0A443SMI2"/>
<sequence length="1531" mass="171272">MYSICKQLHPSTVVEHSLYCNFYGSHEKNLVVAGSTQLRVFRIIAEKCEDSSAGEINVDCNETGQENKSGKVDGQFKIRLHCVQNIQLYAPIADMKCVRLAGAVRDSLLLGFEEAKLSVVEYDSTTHDLKTISLHYFEEDDMKQGNTQFVYPPIVRVDPDNRCAAMLLYGKNIVILPFRRELGATDETEPSLTTTHGNGNAQAVHKTPESQSNKCPVMASYRLNLSDDHYAGEKINNIIDIQFLHGYYEPTLLILHEPVRTWAGRVAVRQDTCAMVALSLNVHQRVHPIIWSTNHLPYDCFKALPVPKPVGGVLIFAVNSLTYLNQSVPPYSVSLNGFTDVSSSFPMTPQKGIKLSLDCAKATFLSNDKLVITLKNGDLYVVTLFSDGMRSIRNFHFDKAVATVITSCITLCEIGYLFLGSRLGNSLLLKYVEKPLDSHKLNKSTVESSTELEKCDESVIEENVKIEESASESQVNDVEDVNTEDSAEPSKKKFKEEPTDVNENEKSADATECIGDWMAGDVSLIKDPDELEVYGTEDNSDEKLPTALAIEVCDTIINVGPCGQICMGEPAFLSDEFSYNKDPQIELVTTSGYGKNGALSVLQRTVRPQIVTTFELPNCTDMWTVYGPNKGSAENESKHHDFLILSRADTTMVLQTGVEMNELDHSGFSSQNETLFVGNIGCNQYIVQVNPNGVRLLSGIKQLQHIPLDLGAPIVFSSLADPFVVIMSENGIIMQLCLKVDASSGLARLLLSKVPLTSSKLNVSTFCVYKDTSGLFTTETRDNLNDSVSLEPKNATKKSTTSLNLAEAAAVAASVVTTSVDDEDELLYGSATVEDITSMSLNDVSKIDNTKSFSANESTAEEAQITVVEAATPTYWLFVVRENGVLEIYSLPDYKLVYYVKNFPMGPKVLVDSIQSTDLNAPQSEAMLSLPTTREIFVSGLGLCGSRPILFARFDHEIFMYEVFPFFETQVESHLKLRFRRLNYTIFVKEPSILKQSNRTASSNSNDEKGLDCKYWFRNFSDISGYSGVFLCGIHPHWIFMTSRGELRVHEMNIDGPVTSFASFHNINCPKGFLYFNTRGDLRIGVLPTHVTYDAPWPVRKVPLRCTTHFVNYHVDSKCYCVVTSTLEPFNKVVRVGGEEKDYEFLERDSRYIWPTTEKFSLQLLSPVSWEMIAGTKIELDEWEHVTCLKNVMLVSEGTESGLKGYIALGTNFCYGEDVTNRGKIMILDIIEVVPEPGQPLTRNKIKVVYCKEQKGPVTALCQVKGFLLSAIGQKIYIWQLKESQLVGVAFIDTQIYIHAAVSVKNLILIADIYKSISLLRYQEETRTLALVSKDSQSFEVYACEFVVDNNHLCFLVSDCDHNIIIYAYNPEVKESFGGTRLIRKADFHLGSQINSFFRIRCKVPEKYLEDNRMRKTIEDRQATMFACLDGSVGYILPVSEKIYRRLLMLQNVMTTQVQHTAGLNPKALRLCKISKKSLLNPCKNVLDGDLLFKFITMSMNEKGEIAKKIGTSSDQIMDDLHDIERITSHF</sequence>
<dbReference type="FunFam" id="1.10.150.910:FF:000005">
    <property type="entry name" value="Cleavage and polyadenylation specific factor 1"/>
    <property type="match status" value="1"/>
</dbReference>
<feature type="region of interest" description="Disordered" evidence="5">
    <location>
        <begin position="188"/>
        <end position="212"/>
    </location>
</feature>
<feature type="compositionally biased region" description="Basic and acidic residues" evidence="5">
    <location>
        <begin position="488"/>
        <end position="507"/>
    </location>
</feature>
<keyword evidence="10" id="KW-1185">Reference proteome</keyword>
<dbReference type="Pfam" id="PF23726">
    <property type="entry name" value="Beta-prop_RSE1_2nd"/>
    <property type="match status" value="1"/>
</dbReference>
<dbReference type="InterPro" id="IPR004871">
    <property type="entry name" value="RSE1/DDB1/CPSF1_C"/>
</dbReference>
<evidence type="ECO:0000256" key="1">
    <source>
        <dbReference type="ARBA" id="ARBA00004123"/>
    </source>
</evidence>
<comment type="similarity">
    <text evidence="3">Belongs to the CPSF1 family.</text>
</comment>
<name>A0A443SMI2_9ACAR</name>
<organism evidence="9 10">
    <name type="scientific">Leptotrombidium deliense</name>
    <dbReference type="NCBI Taxonomy" id="299467"/>
    <lineage>
        <taxon>Eukaryota</taxon>
        <taxon>Metazoa</taxon>
        <taxon>Ecdysozoa</taxon>
        <taxon>Arthropoda</taxon>
        <taxon>Chelicerata</taxon>
        <taxon>Arachnida</taxon>
        <taxon>Acari</taxon>
        <taxon>Acariformes</taxon>
        <taxon>Trombidiformes</taxon>
        <taxon>Prostigmata</taxon>
        <taxon>Anystina</taxon>
        <taxon>Parasitengona</taxon>
        <taxon>Trombiculoidea</taxon>
        <taxon>Trombiculidae</taxon>
        <taxon>Leptotrombidium</taxon>
    </lineage>
</organism>
<feature type="compositionally biased region" description="Polar residues" evidence="5">
    <location>
        <begin position="190"/>
        <end position="201"/>
    </location>
</feature>
<evidence type="ECO:0000313" key="9">
    <source>
        <dbReference type="EMBL" id="RWS28719.1"/>
    </source>
</evidence>
<feature type="compositionally biased region" description="Acidic residues" evidence="5">
    <location>
        <begin position="477"/>
        <end position="487"/>
    </location>
</feature>
<proteinExistence type="inferred from homology"/>
<feature type="domain" description="RSE1/DDB1/CPSF1 first beta-propeller" evidence="7">
    <location>
        <begin position="79"/>
        <end position="435"/>
    </location>
</feature>
<dbReference type="InterPro" id="IPR058543">
    <property type="entry name" value="Beta-prop_RSE1/DDB1/CPSF1_2nd"/>
</dbReference>
<dbReference type="EMBL" id="NCKV01001251">
    <property type="protein sequence ID" value="RWS28719.1"/>
    <property type="molecule type" value="Genomic_DNA"/>
</dbReference>
<evidence type="ECO:0000259" key="7">
    <source>
        <dbReference type="Pfam" id="PF10433"/>
    </source>
</evidence>
<dbReference type="PANTHER" id="PTHR10644">
    <property type="entry name" value="DNA REPAIR/RNA PROCESSING CPSF FAMILY"/>
    <property type="match status" value="1"/>
</dbReference>
<dbReference type="Pfam" id="PF03178">
    <property type="entry name" value="CPSF_A"/>
    <property type="match status" value="1"/>
</dbReference>
<evidence type="ECO:0000256" key="2">
    <source>
        <dbReference type="ARBA" id="ARBA00023242"/>
    </source>
</evidence>
<dbReference type="InterPro" id="IPR015943">
    <property type="entry name" value="WD40/YVTN_repeat-like_dom_sf"/>
</dbReference>
<accession>A0A443SMI2</accession>
<comment type="subcellular location">
    <subcellularLocation>
        <location evidence="1">Nucleus</location>
    </subcellularLocation>
</comment>
<evidence type="ECO:0000256" key="5">
    <source>
        <dbReference type="SAM" id="MobiDB-lite"/>
    </source>
</evidence>
<gene>
    <name evidence="9" type="ORF">B4U80_11353</name>
</gene>
<dbReference type="GO" id="GO:0031123">
    <property type="term" value="P:RNA 3'-end processing"/>
    <property type="evidence" value="ECO:0007669"/>
    <property type="project" value="UniProtKB-ARBA"/>
</dbReference>
<dbReference type="OrthoDB" id="6109at2759"/>
<feature type="domain" description="RSE1/DDB1/CPSF1 C-terminal" evidence="6">
    <location>
        <begin position="1159"/>
        <end position="1496"/>
    </location>
</feature>
<evidence type="ECO:0000256" key="4">
    <source>
        <dbReference type="ARBA" id="ARBA00068483"/>
    </source>
</evidence>
<feature type="region of interest" description="Disordered" evidence="5">
    <location>
        <begin position="467"/>
        <end position="507"/>
    </location>
</feature>
<evidence type="ECO:0000256" key="3">
    <source>
        <dbReference type="ARBA" id="ARBA00038446"/>
    </source>
</evidence>
<dbReference type="InterPro" id="IPR018846">
    <property type="entry name" value="Beta-prop_RSE1/DDB1/CPSF1_1st"/>
</dbReference>
<feature type="domain" description="RSE1/DDB1/CPSF1 second beta-propeller" evidence="8">
    <location>
        <begin position="608"/>
        <end position="1086"/>
    </location>
</feature>
<dbReference type="InterPro" id="IPR050358">
    <property type="entry name" value="RSE1/DDB1/CFT1"/>
</dbReference>
<evidence type="ECO:0000259" key="6">
    <source>
        <dbReference type="Pfam" id="PF03178"/>
    </source>
</evidence>
<dbReference type="FunFam" id="2.130.10.10:FF:000100">
    <property type="entry name" value="Cleavage and polyadenylation specificity factor subunit 1"/>
    <property type="match status" value="1"/>
</dbReference>
<dbReference type="GO" id="GO:0003676">
    <property type="term" value="F:nucleic acid binding"/>
    <property type="evidence" value="ECO:0007669"/>
    <property type="project" value="InterPro"/>
</dbReference>
<evidence type="ECO:0000313" key="10">
    <source>
        <dbReference type="Proteomes" id="UP000288716"/>
    </source>
</evidence>
<dbReference type="Gene3D" id="2.130.10.10">
    <property type="entry name" value="YVTN repeat-like/Quinoprotein amine dehydrogenase"/>
    <property type="match status" value="2"/>
</dbReference>
<dbReference type="Gene3D" id="1.10.150.910">
    <property type="match status" value="1"/>
</dbReference>
<dbReference type="VEuPathDB" id="VectorBase:LDEU003321"/>
<keyword evidence="2" id="KW-0539">Nucleus</keyword>
<dbReference type="GO" id="GO:0005634">
    <property type="term" value="C:nucleus"/>
    <property type="evidence" value="ECO:0007669"/>
    <property type="project" value="UniProtKB-SubCell"/>
</dbReference>
<dbReference type="FunFam" id="2.130.10.10:FF:000118">
    <property type="entry name" value="Cleavage and polyadenylation specificity factor subunit 1"/>
    <property type="match status" value="1"/>
</dbReference>
<comment type="caution">
    <text evidence="9">The sequence shown here is derived from an EMBL/GenBank/DDBJ whole genome shotgun (WGS) entry which is preliminary data.</text>
</comment>
<evidence type="ECO:0000259" key="8">
    <source>
        <dbReference type="Pfam" id="PF23726"/>
    </source>
</evidence>
<dbReference type="Pfam" id="PF10433">
    <property type="entry name" value="Beta-prop_RSE1_1st"/>
    <property type="match status" value="1"/>
</dbReference>
<reference evidence="9 10" key="1">
    <citation type="journal article" date="2018" name="Gigascience">
        <title>Genomes of trombidid mites reveal novel predicted allergens and laterally-transferred genes associated with secondary metabolism.</title>
        <authorList>
            <person name="Dong X."/>
            <person name="Chaisiri K."/>
            <person name="Xia D."/>
            <person name="Armstrong S.D."/>
            <person name="Fang Y."/>
            <person name="Donnelly M.J."/>
            <person name="Kadowaki T."/>
            <person name="McGarry J.W."/>
            <person name="Darby A.C."/>
            <person name="Makepeace B.L."/>
        </authorList>
    </citation>
    <scope>NUCLEOTIDE SEQUENCE [LARGE SCALE GENOMIC DNA]</scope>
    <source>
        <strain evidence="9">UoL-UT</strain>
    </source>
</reference>